<dbReference type="AlphaFoldDB" id="A0A376ACV8"/>
<dbReference type="STRING" id="1336235.GCA_000518785_01952"/>
<organism evidence="1 2">
    <name type="scientific">Ciceribacter selenitireducens ATCC BAA-1503</name>
    <dbReference type="NCBI Taxonomy" id="1336235"/>
    <lineage>
        <taxon>Bacteria</taxon>
        <taxon>Pseudomonadati</taxon>
        <taxon>Pseudomonadota</taxon>
        <taxon>Alphaproteobacteria</taxon>
        <taxon>Hyphomicrobiales</taxon>
        <taxon>Rhizobiaceae</taxon>
        <taxon>Ciceribacter</taxon>
    </lineage>
</organism>
<gene>
    <name evidence="1" type="ORF">RHIZ70_991</name>
</gene>
<protein>
    <recommendedName>
        <fullName evidence="3">SGNH hydrolase-type esterase domain-containing protein</fullName>
    </recommendedName>
</protein>
<proteinExistence type="predicted"/>
<evidence type="ECO:0000313" key="1">
    <source>
        <dbReference type="EMBL" id="SSC65283.1"/>
    </source>
</evidence>
<evidence type="ECO:0000313" key="2">
    <source>
        <dbReference type="Proteomes" id="UP000254764"/>
    </source>
</evidence>
<dbReference type="SUPFAM" id="SSF52266">
    <property type="entry name" value="SGNH hydrolase"/>
    <property type="match status" value="1"/>
</dbReference>
<dbReference type="EMBL" id="UEYP01000001">
    <property type="protein sequence ID" value="SSC65283.1"/>
    <property type="molecule type" value="Genomic_DNA"/>
</dbReference>
<evidence type="ECO:0008006" key="3">
    <source>
        <dbReference type="Google" id="ProtNLM"/>
    </source>
</evidence>
<accession>A0A376ACV8</accession>
<reference evidence="2" key="1">
    <citation type="submission" date="2018-07" db="EMBL/GenBank/DDBJ databases">
        <authorList>
            <person name="Peiro R."/>
            <person name="Begona"/>
            <person name="Cbmso G."/>
            <person name="Lopez M."/>
            <person name="Gonzalez S."/>
        </authorList>
    </citation>
    <scope>NUCLEOTIDE SEQUENCE [LARGE SCALE GENOMIC DNA]</scope>
</reference>
<name>A0A376ACV8_9HYPH</name>
<dbReference type="Proteomes" id="UP000254764">
    <property type="component" value="Unassembled WGS sequence"/>
</dbReference>
<sequence length="53" mass="5903">MNVAHQVGANVLDVDRLMWGRDVEVSLNKDGMHLSPIGHELLASSWLKSTFNI</sequence>
<keyword evidence="2" id="KW-1185">Reference proteome</keyword>